<evidence type="ECO:0000313" key="3">
    <source>
        <dbReference type="Proteomes" id="UP001396334"/>
    </source>
</evidence>
<gene>
    <name evidence="2" type="ORF">V6N11_067600</name>
</gene>
<organism evidence="2 3">
    <name type="scientific">Hibiscus sabdariffa</name>
    <name type="common">roselle</name>
    <dbReference type="NCBI Taxonomy" id="183260"/>
    <lineage>
        <taxon>Eukaryota</taxon>
        <taxon>Viridiplantae</taxon>
        <taxon>Streptophyta</taxon>
        <taxon>Embryophyta</taxon>
        <taxon>Tracheophyta</taxon>
        <taxon>Spermatophyta</taxon>
        <taxon>Magnoliopsida</taxon>
        <taxon>eudicotyledons</taxon>
        <taxon>Gunneridae</taxon>
        <taxon>Pentapetalae</taxon>
        <taxon>rosids</taxon>
        <taxon>malvids</taxon>
        <taxon>Malvales</taxon>
        <taxon>Malvaceae</taxon>
        <taxon>Malvoideae</taxon>
        <taxon>Hibiscus</taxon>
    </lineage>
</organism>
<keyword evidence="3" id="KW-1185">Reference proteome</keyword>
<evidence type="ECO:0000313" key="2">
    <source>
        <dbReference type="EMBL" id="KAK9027777.1"/>
    </source>
</evidence>
<proteinExistence type="predicted"/>
<evidence type="ECO:0000256" key="1">
    <source>
        <dbReference type="SAM" id="MobiDB-lite"/>
    </source>
</evidence>
<reference evidence="2 3" key="1">
    <citation type="journal article" date="2024" name="G3 (Bethesda)">
        <title>Genome assembly of Hibiscus sabdariffa L. provides insights into metabolisms of medicinal natural products.</title>
        <authorList>
            <person name="Kim T."/>
        </authorList>
    </citation>
    <scope>NUCLEOTIDE SEQUENCE [LARGE SCALE GENOMIC DNA]</scope>
    <source>
        <strain evidence="2">TK-2024</strain>
        <tissue evidence="2">Old leaves</tissue>
    </source>
</reference>
<protein>
    <submittedName>
        <fullName evidence="2">Uncharacterized protein</fullName>
    </submittedName>
</protein>
<dbReference type="EMBL" id="JBBPBN010000012">
    <property type="protein sequence ID" value="KAK9027777.1"/>
    <property type="molecule type" value="Genomic_DNA"/>
</dbReference>
<name>A0ABR2SR82_9ROSI</name>
<dbReference type="Proteomes" id="UP001396334">
    <property type="component" value="Unassembled WGS sequence"/>
</dbReference>
<feature type="compositionally biased region" description="Basic and acidic residues" evidence="1">
    <location>
        <begin position="29"/>
        <end position="46"/>
    </location>
</feature>
<comment type="caution">
    <text evidence="2">The sequence shown here is derived from an EMBL/GenBank/DDBJ whole genome shotgun (WGS) entry which is preliminary data.</text>
</comment>
<accession>A0ABR2SR82</accession>
<feature type="region of interest" description="Disordered" evidence="1">
    <location>
        <begin position="1"/>
        <end position="46"/>
    </location>
</feature>
<sequence length="224" mass="24741">MVRNGVKGNVENSEESKSNSIVNLGEKIQAAEEGDRRNSGTKGEAHEALSAEKEFINGYFRENVLPRVLINESELVGGDPKGVSAAVDKKALKMNEQIGGEGFDSQHIEDDRSALQTEVLKENMGMEINKPDEHSLDPNKELDPEVEFGLKPKTDLLEAEIKEGSKDKILESQDSWAKVLDGIANSGNATKWIAQEDRTGVGDFIASRFKSERLAVLNWFWAAR</sequence>